<dbReference type="RefSeq" id="WP_265265277.1">
    <property type="nucleotide sequence ID" value="NZ_JAIHOM010000070.1"/>
</dbReference>
<evidence type="ECO:0000313" key="4">
    <source>
        <dbReference type="EMBL" id="MCW6037424.1"/>
    </source>
</evidence>
<comment type="caution">
    <text evidence="4">The sequence shown here is derived from an EMBL/GenBank/DDBJ whole genome shotgun (WGS) entry which is preliminary data.</text>
</comment>
<dbReference type="InterPro" id="IPR025497">
    <property type="entry name" value="PatA-like_N"/>
</dbReference>
<protein>
    <submittedName>
        <fullName evidence="4">Response regulator</fullName>
    </submittedName>
</protein>
<gene>
    <name evidence="4" type="ORF">K4A83_14245</name>
</gene>
<evidence type="ECO:0000313" key="5">
    <source>
        <dbReference type="Proteomes" id="UP001526426"/>
    </source>
</evidence>
<accession>A0ABT3L7E5</accession>
<dbReference type="Gene3D" id="3.40.50.2300">
    <property type="match status" value="1"/>
</dbReference>
<reference evidence="4 5" key="1">
    <citation type="submission" date="2021-08" db="EMBL/GenBank/DDBJ databases">
        <title>Draft genome sequence of Spirulina subsalsa with high tolerance to salinity and hype-accumulation of phycocyanin.</title>
        <authorList>
            <person name="Pei H."/>
            <person name="Jiang L."/>
        </authorList>
    </citation>
    <scope>NUCLEOTIDE SEQUENCE [LARGE SCALE GENOMIC DNA]</scope>
    <source>
        <strain evidence="4 5">FACHB-351</strain>
    </source>
</reference>
<evidence type="ECO:0000256" key="2">
    <source>
        <dbReference type="PROSITE-ProRule" id="PRU00169"/>
    </source>
</evidence>
<dbReference type="PROSITE" id="PS50110">
    <property type="entry name" value="RESPONSE_REGULATORY"/>
    <property type="match status" value="1"/>
</dbReference>
<dbReference type="InterPro" id="IPR050595">
    <property type="entry name" value="Bact_response_regulator"/>
</dbReference>
<dbReference type="Pfam" id="PF14332">
    <property type="entry name" value="DUF4388"/>
    <property type="match status" value="1"/>
</dbReference>
<dbReference type="SMART" id="SM00448">
    <property type="entry name" value="REC"/>
    <property type="match status" value="1"/>
</dbReference>
<dbReference type="InterPro" id="IPR011006">
    <property type="entry name" value="CheY-like_superfamily"/>
</dbReference>
<dbReference type="EMBL" id="JAIHOM010000070">
    <property type="protein sequence ID" value="MCW6037424.1"/>
    <property type="molecule type" value="Genomic_DNA"/>
</dbReference>
<dbReference type="InterPro" id="IPR024186">
    <property type="entry name" value="Sig_transdc_resp-reg_PatA"/>
</dbReference>
<sequence>MTPPTSALNLLYSLLKKLGETTATGQLVLTAQNKRWYFFFYQGKLAHATTQTHRVRRWYRALRKHDHSWTSTESDTFQREPWEYSVLLQEYQQQKLHFSKAKEILKTIFLEILFSLSQAQDITHKWIQGWFIEKYGQPEFTFERAELKPLFKEVKALSEQWHSLNFFPSLSNQGILLQTPPLCSASSQSLLSLQPLLNGKRTFWDIVVKTKQSPAVFTRTLFYYLQQELIQFKSVPDLPNPTVTKGRKLPQKKRRPLVIFVDDSANICHETEKHLTQLGYDCICIQDSTQALPILLQHKPDLILLDLVMPVVNGYELCTHLRRVPRFKSIPVVLMTGNKSIIDRIRAKQVGATEIMVKPTEKALLAQAVNKYLRPSNSTNQAVPVLQYSLT</sequence>
<organism evidence="4 5">
    <name type="scientific">Spirulina subsalsa FACHB-351</name>
    <dbReference type="NCBI Taxonomy" id="234711"/>
    <lineage>
        <taxon>Bacteria</taxon>
        <taxon>Bacillati</taxon>
        <taxon>Cyanobacteriota</taxon>
        <taxon>Cyanophyceae</taxon>
        <taxon>Spirulinales</taxon>
        <taxon>Spirulinaceae</taxon>
        <taxon>Spirulina</taxon>
    </lineage>
</organism>
<keyword evidence="5" id="KW-1185">Reference proteome</keyword>
<dbReference type="PANTHER" id="PTHR44591:SF23">
    <property type="entry name" value="CHEY SUBFAMILY"/>
    <property type="match status" value="1"/>
</dbReference>
<proteinExistence type="predicted"/>
<evidence type="ECO:0000256" key="1">
    <source>
        <dbReference type="ARBA" id="ARBA00022553"/>
    </source>
</evidence>
<feature type="domain" description="Response regulatory" evidence="3">
    <location>
        <begin position="257"/>
        <end position="373"/>
    </location>
</feature>
<keyword evidence="1 2" id="KW-0597">Phosphoprotein</keyword>
<dbReference type="SUPFAM" id="SSF52172">
    <property type="entry name" value="CheY-like"/>
    <property type="match status" value="1"/>
</dbReference>
<dbReference type="Proteomes" id="UP001526426">
    <property type="component" value="Unassembled WGS sequence"/>
</dbReference>
<dbReference type="PIRSF" id="PIRSF005897">
    <property type="entry name" value="RR_PatA"/>
    <property type="match status" value="1"/>
</dbReference>
<dbReference type="Pfam" id="PF00072">
    <property type="entry name" value="Response_reg"/>
    <property type="match status" value="1"/>
</dbReference>
<name>A0ABT3L7E5_9CYAN</name>
<evidence type="ECO:0000259" key="3">
    <source>
        <dbReference type="PROSITE" id="PS50110"/>
    </source>
</evidence>
<dbReference type="PANTHER" id="PTHR44591">
    <property type="entry name" value="STRESS RESPONSE REGULATOR PROTEIN 1"/>
    <property type="match status" value="1"/>
</dbReference>
<feature type="modified residue" description="4-aspartylphosphate" evidence="2">
    <location>
        <position position="306"/>
    </location>
</feature>
<dbReference type="InterPro" id="IPR001789">
    <property type="entry name" value="Sig_transdc_resp-reg_receiver"/>
</dbReference>